<accession>A0A5M8FS04</accession>
<dbReference type="InterPro" id="IPR021871">
    <property type="entry name" value="DUF3482"/>
</dbReference>
<dbReference type="PANTHER" id="PTHR42714">
    <property type="entry name" value="TRNA MODIFICATION GTPASE GTPBP3"/>
    <property type="match status" value="1"/>
</dbReference>
<dbReference type="InterPro" id="IPR006073">
    <property type="entry name" value="GTP-bd"/>
</dbReference>
<dbReference type="GO" id="GO:0005829">
    <property type="term" value="C:cytosol"/>
    <property type="evidence" value="ECO:0007669"/>
    <property type="project" value="TreeGrafter"/>
</dbReference>
<evidence type="ECO:0000313" key="4">
    <source>
        <dbReference type="Proteomes" id="UP000322981"/>
    </source>
</evidence>
<dbReference type="RefSeq" id="WP_150090887.1">
    <property type="nucleotide sequence ID" value="NZ_JBFUOH010000052.1"/>
</dbReference>
<reference evidence="3 4" key="1">
    <citation type="submission" date="2019-09" db="EMBL/GenBank/DDBJ databases">
        <title>Whole-genome sequence of the purple sulfur bacterium Thiohalocapsa marina DSM 19078.</title>
        <authorList>
            <person name="Kyndt J.A."/>
            <person name="Meyer T.E."/>
        </authorList>
    </citation>
    <scope>NUCLEOTIDE SEQUENCE [LARGE SCALE GENOMIC DNA]</scope>
    <source>
        <strain evidence="3 4">DSM 19078</strain>
    </source>
</reference>
<dbReference type="Gene3D" id="3.40.50.300">
    <property type="entry name" value="P-loop containing nucleotide triphosphate hydrolases"/>
    <property type="match status" value="1"/>
</dbReference>
<dbReference type="EMBL" id="VWXX01000004">
    <property type="protein sequence ID" value="KAA6186651.1"/>
    <property type="molecule type" value="Genomic_DNA"/>
</dbReference>
<evidence type="ECO:0000259" key="2">
    <source>
        <dbReference type="Pfam" id="PF01926"/>
    </source>
</evidence>
<keyword evidence="4" id="KW-1185">Reference proteome</keyword>
<dbReference type="InterPro" id="IPR027417">
    <property type="entry name" value="P-loop_NTPase"/>
</dbReference>
<dbReference type="GO" id="GO:0002098">
    <property type="term" value="P:tRNA wobble uridine modification"/>
    <property type="evidence" value="ECO:0007669"/>
    <property type="project" value="TreeGrafter"/>
</dbReference>
<dbReference type="AlphaFoldDB" id="A0A5M8FS04"/>
<protein>
    <submittedName>
        <fullName evidence="3">DUF3482 domain-containing protein</fullName>
    </submittedName>
</protein>
<comment type="caution">
    <text evidence="3">The sequence shown here is derived from an EMBL/GenBank/DDBJ whole genome shotgun (WGS) entry which is preliminary data.</text>
</comment>
<name>A0A5M8FS04_9GAMM</name>
<feature type="compositionally biased region" description="Basic and acidic residues" evidence="1">
    <location>
        <begin position="409"/>
        <end position="424"/>
    </location>
</feature>
<evidence type="ECO:0000256" key="1">
    <source>
        <dbReference type="SAM" id="MobiDB-lite"/>
    </source>
</evidence>
<dbReference type="GO" id="GO:0030488">
    <property type="term" value="P:tRNA methylation"/>
    <property type="evidence" value="ECO:0007669"/>
    <property type="project" value="TreeGrafter"/>
</dbReference>
<dbReference type="PANTHER" id="PTHR42714:SF7">
    <property type="entry name" value="G DOMAIN-CONTAINING PROTEIN"/>
    <property type="match status" value="1"/>
</dbReference>
<dbReference type="SUPFAM" id="SSF52540">
    <property type="entry name" value="P-loop containing nucleoside triphosphate hydrolases"/>
    <property type="match status" value="1"/>
</dbReference>
<organism evidence="3 4">
    <name type="scientific">Thiohalocapsa marina</name>
    <dbReference type="NCBI Taxonomy" id="424902"/>
    <lineage>
        <taxon>Bacteria</taxon>
        <taxon>Pseudomonadati</taxon>
        <taxon>Pseudomonadota</taxon>
        <taxon>Gammaproteobacteria</taxon>
        <taxon>Chromatiales</taxon>
        <taxon>Chromatiaceae</taxon>
        <taxon>Thiohalocapsa</taxon>
    </lineage>
</organism>
<evidence type="ECO:0000313" key="3">
    <source>
        <dbReference type="EMBL" id="KAA6186651.1"/>
    </source>
</evidence>
<dbReference type="Proteomes" id="UP000322981">
    <property type="component" value="Unassembled WGS sequence"/>
</dbReference>
<dbReference type="OrthoDB" id="5406017at2"/>
<dbReference type="GO" id="GO:0005525">
    <property type="term" value="F:GTP binding"/>
    <property type="evidence" value="ECO:0007669"/>
    <property type="project" value="InterPro"/>
</dbReference>
<feature type="region of interest" description="Disordered" evidence="1">
    <location>
        <begin position="409"/>
        <end position="430"/>
    </location>
</feature>
<dbReference type="Pfam" id="PF01926">
    <property type="entry name" value="MMR_HSR1"/>
    <property type="match status" value="1"/>
</dbReference>
<sequence>MAVQATETIPVLAIMGHPNAGKSSVVATLTENDRIEIDKRAGTTTRSDEYPVVIDGRTIMVFIDTPGFQNPSDILEWFQAHAEERDLAGAFLAEHGDDPLFSHDCALLRPVANGAGIILVVDGSKRIKEKDRTEMELLRLTGRPRMAILNNLTTVDRHMPAWQDALNKSFNAVREFNAHRATYAERVALLSALKTIDQRWEPMLNETIRTFEHDWERRIDESAGVIIELMRDALTFKVTRVVKVDDLGSEDEREAIRLRLVRAFQDGLRKLELDARQQIRANFRHHVWDLPPDSLLSKDLFSDEVGHALGLTQRKLAVAGAAAGAAAGGAIDLGVGGLSFGAGALIGAAAGGVLGILGGAALAKVDIQRTLGVERFSMGPVTNPRFPFVLLDRVLLYCAQAMNWSHGRKAADEDAPNRVPDRPVSKKQGYTDDLTSVDQKALVKFFAAARAGKRGPHEEQARVIIKGLLRELSCGEVDARLHL</sequence>
<gene>
    <name evidence="3" type="ORF">F2Q65_04570</name>
</gene>
<dbReference type="Pfam" id="PF11981">
    <property type="entry name" value="DUF3482"/>
    <property type="match status" value="1"/>
</dbReference>
<proteinExistence type="predicted"/>
<feature type="domain" description="G" evidence="2">
    <location>
        <begin position="12"/>
        <end position="150"/>
    </location>
</feature>